<reference evidence="2" key="1">
    <citation type="submission" date="2016-05" db="EMBL/GenBank/DDBJ databases">
        <title>Polynucleobacter sp. QLW-P1FAT50C-4 genome.</title>
        <authorList>
            <person name="Hahn M.W."/>
        </authorList>
    </citation>
    <scope>NUCLEOTIDE SEQUENCE [LARGE SCALE GENOMIC DNA]</scope>
    <source>
        <strain evidence="2">QLW-P1FAT50C-4</strain>
    </source>
</reference>
<keyword evidence="2" id="KW-1185">Reference proteome</keyword>
<dbReference type="OrthoDB" id="1550652at2"/>
<gene>
    <name evidence="1" type="ORF">A8O14_00705</name>
</gene>
<organism evidence="1 2">
    <name type="scientific">Polynucleobacter wuianus</name>
    <dbReference type="NCBI Taxonomy" id="1743168"/>
    <lineage>
        <taxon>Bacteria</taxon>
        <taxon>Pseudomonadati</taxon>
        <taxon>Pseudomonadota</taxon>
        <taxon>Betaproteobacteria</taxon>
        <taxon>Burkholderiales</taxon>
        <taxon>Burkholderiaceae</taxon>
        <taxon>Polynucleobacter</taxon>
    </lineage>
</organism>
<name>A0A191UCQ8_9BURK</name>
<proteinExistence type="predicted"/>
<dbReference type="AlphaFoldDB" id="A0A191UCQ8"/>
<dbReference type="KEGG" id="pwu:A8O14_00705"/>
<accession>A0A191UCQ8</accession>
<dbReference type="STRING" id="1743168.A8O14_00705"/>
<dbReference type="RefSeq" id="WP_068947755.1">
    <property type="nucleotide sequence ID" value="NZ_CP015922.1"/>
</dbReference>
<evidence type="ECO:0008006" key="3">
    <source>
        <dbReference type="Google" id="ProtNLM"/>
    </source>
</evidence>
<evidence type="ECO:0000313" key="2">
    <source>
        <dbReference type="Proteomes" id="UP000078463"/>
    </source>
</evidence>
<dbReference type="EMBL" id="CP015922">
    <property type="protein sequence ID" value="ANI98747.1"/>
    <property type="molecule type" value="Genomic_DNA"/>
</dbReference>
<evidence type="ECO:0000313" key="1">
    <source>
        <dbReference type="EMBL" id="ANI98747.1"/>
    </source>
</evidence>
<sequence length="273" mass="31068">MQNNNGNKLLITGLVRNLASSLSEEIRQVGTAFGEFDEVSWLLIESDSIDDTIGTLNRLQNKIRNFKFLSLGNLENIIPKRTARLAYLRNIYLDELRNKPEYLGINYVAVIDFDRNNSQLTPQGVRSCFDKSNWAVCTANQSGPYYDIWALRHFEWCPADCWRQFYFLVNHGLHENPAKFSAIYSKMIFIEPKSDWLEVQSSFGGLAVYLRSYLNHGQYVGLDGNGNEICEHVSLHKSITENGGKIFINPALINTDFTDHSEPLKAAFLASKS</sequence>
<dbReference type="Proteomes" id="UP000078463">
    <property type="component" value="Chromosome"/>
</dbReference>
<protein>
    <recommendedName>
        <fullName evidence="3">Glycosyltransferase 2-like domain-containing protein</fullName>
    </recommendedName>
</protein>